<dbReference type="RefSeq" id="WP_346749828.1">
    <property type="nucleotide sequence ID" value="NZ_JAUJEA010000001.1"/>
</dbReference>
<keyword evidence="4 6" id="KW-1133">Transmembrane helix</keyword>
<dbReference type="PANTHER" id="PTHR30572">
    <property type="entry name" value="MEMBRANE COMPONENT OF TRANSPORTER-RELATED"/>
    <property type="match status" value="1"/>
</dbReference>
<feature type="domain" description="MacB-like periplasmic core" evidence="8">
    <location>
        <begin position="26"/>
        <end position="237"/>
    </location>
</feature>
<protein>
    <submittedName>
        <fullName evidence="9">ABC transporter permease</fullName>
    </submittedName>
</protein>
<feature type="transmembrane region" description="Helical" evidence="6">
    <location>
        <begin position="423"/>
        <end position="446"/>
    </location>
</feature>
<name>A0ABT8KGF3_9BACT</name>
<dbReference type="PANTHER" id="PTHR30572:SF18">
    <property type="entry name" value="ABC-TYPE MACROLIDE FAMILY EXPORT SYSTEM PERMEASE COMPONENT 2"/>
    <property type="match status" value="1"/>
</dbReference>
<keyword evidence="3 6" id="KW-0812">Transmembrane</keyword>
<feature type="transmembrane region" description="Helical" evidence="6">
    <location>
        <begin position="719"/>
        <end position="744"/>
    </location>
</feature>
<feature type="transmembrane region" description="Helical" evidence="6">
    <location>
        <begin position="750"/>
        <end position="772"/>
    </location>
</feature>
<gene>
    <name evidence="9" type="ORF">QQ008_00440</name>
</gene>
<comment type="subcellular location">
    <subcellularLocation>
        <location evidence="1">Cell membrane</location>
        <topology evidence="1">Multi-pass membrane protein</topology>
    </subcellularLocation>
</comment>
<feature type="transmembrane region" description="Helical" evidence="6">
    <location>
        <begin position="377"/>
        <end position="402"/>
    </location>
</feature>
<feature type="domain" description="MacB-like periplasmic core" evidence="8">
    <location>
        <begin position="432"/>
        <end position="590"/>
    </location>
</feature>
<dbReference type="Pfam" id="PF02687">
    <property type="entry name" value="FtsX"/>
    <property type="match status" value="2"/>
</dbReference>
<comment type="caution">
    <text evidence="9">The sequence shown here is derived from an EMBL/GenBank/DDBJ whole genome shotgun (WGS) entry which is preliminary data.</text>
</comment>
<dbReference type="InterPro" id="IPR025857">
    <property type="entry name" value="MacB_PCD"/>
</dbReference>
<evidence type="ECO:0000313" key="10">
    <source>
        <dbReference type="Proteomes" id="UP001172082"/>
    </source>
</evidence>
<reference evidence="9" key="1">
    <citation type="submission" date="2023-06" db="EMBL/GenBank/DDBJ databases">
        <title>Genomic of Parafulvivirga corallium.</title>
        <authorList>
            <person name="Wang G."/>
        </authorList>
    </citation>
    <scope>NUCLEOTIDE SEQUENCE</scope>
    <source>
        <strain evidence="9">BMA10</strain>
    </source>
</reference>
<feature type="domain" description="ABC3 transporter permease C-terminal" evidence="7">
    <location>
        <begin position="289"/>
        <end position="407"/>
    </location>
</feature>
<feature type="transmembrane region" description="Helical" evidence="6">
    <location>
        <begin position="281"/>
        <end position="309"/>
    </location>
</feature>
<keyword evidence="2" id="KW-1003">Cell membrane</keyword>
<evidence type="ECO:0000256" key="3">
    <source>
        <dbReference type="ARBA" id="ARBA00022692"/>
    </source>
</evidence>
<organism evidence="9 10">
    <name type="scientific">Splendidivirga corallicola</name>
    <dbReference type="NCBI Taxonomy" id="3051826"/>
    <lineage>
        <taxon>Bacteria</taxon>
        <taxon>Pseudomonadati</taxon>
        <taxon>Bacteroidota</taxon>
        <taxon>Cytophagia</taxon>
        <taxon>Cytophagales</taxon>
        <taxon>Splendidivirgaceae</taxon>
        <taxon>Splendidivirga</taxon>
    </lineage>
</organism>
<feature type="domain" description="ABC3 transporter permease C-terminal" evidence="7">
    <location>
        <begin position="667"/>
        <end position="782"/>
    </location>
</feature>
<keyword evidence="5 6" id="KW-0472">Membrane</keyword>
<feature type="transmembrane region" description="Helical" evidence="6">
    <location>
        <begin position="330"/>
        <end position="357"/>
    </location>
</feature>
<proteinExistence type="predicted"/>
<accession>A0ABT8KGF3</accession>
<evidence type="ECO:0000259" key="8">
    <source>
        <dbReference type="Pfam" id="PF12704"/>
    </source>
</evidence>
<sequence length="789" mass="89660">MLKNYVKIAFRNLIRNKVYVLINVLSMGTAIACCIVAYLNYEFYASHDEHHERMDEIYRLNFVRQTTDRQQHFGIVPLPIEQKIQALSGVEEVVKFNQHRGTIKIKDNLFGTRVGFVDPAFVRLFTIPILYGNAGSLLQKRNILISDKLSLKCFGKENSVGEVLTYLDRGEEREMIVSGVFKSLPLNSSFRFEALSNFENHFDWHKVSATDWTKFTAIFFTIPDQVAPANLEEQVKELAMLHNQFDPKEKAVDYYMDPFRGMAARAYDRDIAGPFGDILPWPLVAVVAAISFLILIIASFTFMNTAIVASARRLKEIGVRKVVGGRRRQIIWQFLGENLAICVLSMIVALPLSEYLADEFSQLFPKTIVELHYTNHFGFIIFIFGLLMLTGIIAGAYPAFYVSKFHPASILKGSLKFGKVSKFSKSLLFVQICFSMLAVVSSVLFIQNMAYQNAMDLGFDIDKTVVVRFTTGRSEYTTMQNQLLQNPRVLSITGAGDHAGRRNYFSSVKFEDEEIAIAGMDIGADYIETMELEIVQGRDFNKNLQSDYKEAMIINEKFAETMNWKDPIGKKLVFQDTLDYYVIGVVKDFYYDAFNSQIQPMCLRFIKPHDFRYLIAKTSAAEVLHVEEEMKILWTELFQSQHYDIKTGEHARFAATFTNRLMLKIFIFMGSLATILSLIGLFALVSLNMEGRMKEIGVRKVMGASSSIIMQSINRTYMLILWAGTLVGATIAYFVIPTLMGSIWAHHIDASIWLLALAICLMVLICVLTVGFKVYNTASVNPVNLLRDE</sequence>
<evidence type="ECO:0000256" key="4">
    <source>
        <dbReference type="ARBA" id="ARBA00022989"/>
    </source>
</evidence>
<keyword evidence="10" id="KW-1185">Reference proteome</keyword>
<evidence type="ECO:0000256" key="2">
    <source>
        <dbReference type="ARBA" id="ARBA00022475"/>
    </source>
</evidence>
<evidence type="ECO:0000259" key="7">
    <source>
        <dbReference type="Pfam" id="PF02687"/>
    </source>
</evidence>
<feature type="transmembrane region" description="Helical" evidence="6">
    <location>
        <begin position="661"/>
        <end position="685"/>
    </location>
</feature>
<evidence type="ECO:0000256" key="1">
    <source>
        <dbReference type="ARBA" id="ARBA00004651"/>
    </source>
</evidence>
<dbReference type="EMBL" id="JAUJEA010000001">
    <property type="protein sequence ID" value="MDN5199796.1"/>
    <property type="molecule type" value="Genomic_DNA"/>
</dbReference>
<dbReference type="Proteomes" id="UP001172082">
    <property type="component" value="Unassembled WGS sequence"/>
</dbReference>
<evidence type="ECO:0000313" key="9">
    <source>
        <dbReference type="EMBL" id="MDN5199796.1"/>
    </source>
</evidence>
<dbReference type="Pfam" id="PF12704">
    <property type="entry name" value="MacB_PCD"/>
    <property type="match status" value="2"/>
</dbReference>
<dbReference type="InterPro" id="IPR050250">
    <property type="entry name" value="Macrolide_Exporter_MacB"/>
</dbReference>
<evidence type="ECO:0000256" key="6">
    <source>
        <dbReference type="SAM" id="Phobius"/>
    </source>
</evidence>
<feature type="transmembrane region" description="Helical" evidence="6">
    <location>
        <begin position="20"/>
        <end position="41"/>
    </location>
</feature>
<evidence type="ECO:0000256" key="5">
    <source>
        <dbReference type="ARBA" id="ARBA00023136"/>
    </source>
</evidence>
<dbReference type="InterPro" id="IPR003838">
    <property type="entry name" value="ABC3_permease_C"/>
</dbReference>
<dbReference type="PROSITE" id="PS51257">
    <property type="entry name" value="PROKAR_LIPOPROTEIN"/>
    <property type="match status" value="1"/>
</dbReference>